<evidence type="ECO:0000313" key="1">
    <source>
        <dbReference type="EMBL" id="KAJ5113056.1"/>
    </source>
</evidence>
<dbReference type="Proteomes" id="UP001149165">
    <property type="component" value="Unassembled WGS sequence"/>
</dbReference>
<evidence type="ECO:0000313" key="2">
    <source>
        <dbReference type="Proteomes" id="UP001149165"/>
    </source>
</evidence>
<organism evidence="1 2">
    <name type="scientific">Penicillium angulare</name>
    <dbReference type="NCBI Taxonomy" id="116970"/>
    <lineage>
        <taxon>Eukaryota</taxon>
        <taxon>Fungi</taxon>
        <taxon>Dikarya</taxon>
        <taxon>Ascomycota</taxon>
        <taxon>Pezizomycotina</taxon>
        <taxon>Eurotiomycetes</taxon>
        <taxon>Eurotiomycetidae</taxon>
        <taxon>Eurotiales</taxon>
        <taxon>Aspergillaceae</taxon>
        <taxon>Penicillium</taxon>
    </lineage>
</organism>
<gene>
    <name evidence="1" type="ORF">N7456_001590</name>
</gene>
<accession>A0A9W9KPH0</accession>
<keyword evidence="2" id="KW-1185">Reference proteome</keyword>
<reference evidence="1" key="2">
    <citation type="journal article" date="2023" name="IMA Fungus">
        <title>Comparative genomic study of the Penicillium genus elucidates a diverse pangenome and 15 lateral gene transfer events.</title>
        <authorList>
            <person name="Petersen C."/>
            <person name="Sorensen T."/>
            <person name="Nielsen M.R."/>
            <person name="Sondergaard T.E."/>
            <person name="Sorensen J.L."/>
            <person name="Fitzpatrick D.A."/>
            <person name="Frisvad J.C."/>
            <person name="Nielsen K.L."/>
        </authorList>
    </citation>
    <scope>NUCLEOTIDE SEQUENCE</scope>
    <source>
        <strain evidence="1">IBT 30069</strain>
    </source>
</reference>
<comment type="caution">
    <text evidence="1">The sequence shown here is derived from an EMBL/GenBank/DDBJ whole genome shotgun (WGS) entry which is preliminary data.</text>
</comment>
<dbReference type="OrthoDB" id="5086500at2759"/>
<name>A0A9W9KPH0_9EURO</name>
<dbReference type="AlphaFoldDB" id="A0A9W9KPH0"/>
<dbReference type="EMBL" id="JAPQKH010000002">
    <property type="protein sequence ID" value="KAJ5113056.1"/>
    <property type="molecule type" value="Genomic_DNA"/>
</dbReference>
<protein>
    <submittedName>
        <fullName evidence="1">Uncharacterized protein</fullName>
    </submittedName>
</protein>
<reference evidence="1" key="1">
    <citation type="submission" date="2022-11" db="EMBL/GenBank/DDBJ databases">
        <authorList>
            <person name="Petersen C."/>
        </authorList>
    </citation>
    <scope>NUCLEOTIDE SEQUENCE</scope>
    <source>
        <strain evidence="1">IBT 30069</strain>
    </source>
</reference>
<proteinExistence type="predicted"/>
<sequence length="194" mass="22143">MSWGYNASPGPDREQQSLQNISEKLVLDLYKLREMTKALIFSDLEQERPASNLDIISASTRGVFFIDTTELGISTHGMEVYLKSAEGSEQVNSTTYKEAQWLLDTLNQYISHSARHRNVYVTPRNGQEAIQKAETQDPSSSQFNSSYIVINSDHNNINKFDSAEDDGYVKIREELFAILQETAWTDDTHIQWVE</sequence>